<dbReference type="Proteomes" id="UP001054837">
    <property type="component" value="Unassembled WGS sequence"/>
</dbReference>
<reference evidence="1 2" key="1">
    <citation type="submission" date="2021-06" db="EMBL/GenBank/DDBJ databases">
        <title>Caerostris darwini draft genome.</title>
        <authorList>
            <person name="Kono N."/>
            <person name="Arakawa K."/>
        </authorList>
    </citation>
    <scope>NUCLEOTIDE SEQUENCE [LARGE SCALE GENOMIC DNA]</scope>
</reference>
<sequence>MSGNDGFHVWGACPETFRKMQSTDPGWETLSRSLEGWGAGHVREVGRVQERVDGLRSRSQFPVGVLNPRAEPPLLAEEFVGFRETEVPDTWKLRKWLAYFISIGELMCLGEWKVG</sequence>
<evidence type="ECO:0000313" key="1">
    <source>
        <dbReference type="EMBL" id="GIY26163.1"/>
    </source>
</evidence>
<name>A0AAV4S296_9ARAC</name>
<gene>
    <name evidence="1" type="ORF">CDAR_369451</name>
</gene>
<keyword evidence="2" id="KW-1185">Reference proteome</keyword>
<evidence type="ECO:0000313" key="2">
    <source>
        <dbReference type="Proteomes" id="UP001054837"/>
    </source>
</evidence>
<accession>A0AAV4S296</accession>
<proteinExistence type="predicted"/>
<comment type="caution">
    <text evidence="1">The sequence shown here is derived from an EMBL/GenBank/DDBJ whole genome shotgun (WGS) entry which is preliminary data.</text>
</comment>
<protein>
    <submittedName>
        <fullName evidence="1">Uncharacterized protein</fullName>
    </submittedName>
</protein>
<dbReference type="AlphaFoldDB" id="A0AAV4S296"/>
<organism evidence="1 2">
    <name type="scientific">Caerostris darwini</name>
    <dbReference type="NCBI Taxonomy" id="1538125"/>
    <lineage>
        <taxon>Eukaryota</taxon>
        <taxon>Metazoa</taxon>
        <taxon>Ecdysozoa</taxon>
        <taxon>Arthropoda</taxon>
        <taxon>Chelicerata</taxon>
        <taxon>Arachnida</taxon>
        <taxon>Araneae</taxon>
        <taxon>Araneomorphae</taxon>
        <taxon>Entelegynae</taxon>
        <taxon>Araneoidea</taxon>
        <taxon>Araneidae</taxon>
        <taxon>Caerostris</taxon>
    </lineage>
</organism>
<dbReference type="EMBL" id="BPLQ01006913">
    <property type="protein sequence ID" value="GIY26163.1"/>
    <property type="molecule type" value="Genomic_DNA"/>
</dbReference>